<evidence type="ECO:0000313" key="2">
    <source>
        <dbReference type="Proteomes" id="UP001059893"/>
    </source>
</evidence>
<evidence type="ECO:0000313" key="1">
    <source>
        <dbReference type="EMBL" id="KAI6291600.1"/>
    </source>
</evidence>
<organism evidence="1 2">
    <name type="scientific">Pyricularia grisea</name>
    <name type="common">Crabgrass-specific blast fungus</name>
    <name type="synonym">Magnaporthe grisea</name>
    <dbReference type="NCBI Taxonomy" id="148305"/>
    <lineage>
        <taxon>Eukaryota</taxon>
        <taxon>Fungi</taxon>
        <taxon>Dikarya</taxon>
        <taxon>Ascomycota</taxon>
        <taxon>Pezizomycotina</taxon>
        <taxon>Sordariomycetes</taxon>
        <taxon>Sordariomycetidae</taxon>
        <taxon>Magnaporthales</taxon>
        <taxon>Pyriculariaceae</taxon>
        <taxon>Pyricularia</taxon>
    </lineage>
</organism>
<gene>
    <name evidence="1" type="ORF">MCOR33_010484</name>
</gene>
<dbReference type="EMBL" id="JABSND010000350">
    <property type="protein sequence ID" value="KAI6291600.1"/>
    <property type="molecule type" value="Genomic_DNA"/>
</dbReference>
<proteinExistence type="predicted"/>
<name>A0ABQ8N5H8_PYRGI</name>
<accession>A0ABQ8N5H8</accession>
<sequence length="125" mass="14109">MNASLFLQSNKEYSASTPLVSPNTISTKLFMMYKAAVAALKHEQRCPSGWATQIARRWWTCQAWAEYSCNLLPLRMITPLSAAFSADVKNVKESIRQAISPSAVLLDLISVRVVSARRRRARHDR</sequence>
<comment type="caution">
    <text evidence="1">The sequence shown here is derived from an EMBL/GenBank/DDBJ whole genome shotgun (WGS) entry which is preliminary data.</text>
</comment>
<keyword evidence="2" id="KW-1185">Reference proteome</keyword>
<reference evidence="1" key="1">
    <citation type="submission" date="2021-01" db="EMBL/GenBank/DDBJ databases">
        <title>Deciphering the adaptive evolutionary patterns associated with biogeogrpahic diversity in the finger millet blast pathogen Magnaporthe oryzae in Eastern Africa.</title>
        <authorList>
            <person name="Onyema G."/>
            <person name="Shittu T.A."/>
            <person name="Dodsworth S."/>
            <person name="Devilliers S."/>
            <person name="Muthumeenakshi S."/>
            <person name="Sreenivasaprasad S."/>
        </authorList>
    </citation>
    <scope>NUCLEOTIDE SEQUENCE</scope>
    <source>
        <strain evidence="1">D15/s37</strain>
    </source>
</reference>
<protein>
    <submittedName>
        <fullName evidence="1">Uncharacterized protein</fullName>
    </submittedName>
</protein>
<dbReference type="Proteomes" id="UP001059893">
    <property type="component" value="Unassembled WGS sequence"/>
</dbReference>